<name>A0A4V6IMB9_METTU</name>
<dbReference type="OrthoDB" id="8451135at2"/>
<dbReference type="Proteomes" id="UP000294360">
    <property type="component" value="Chromosome"/>
</dbReference>
<dbReference type="KEGG" id="mtun:MTUNDRAET4_0878"/>
<accession>A0A4V6IMB9</accession>
<sequence length="179" mass="18929">MLSTIVLYEMTDPSRRIDPAESVVRTLSSLVKANVEGLLGDVAIAGPAAQGLGFIADHAGCGLIEATDEAEWLRRAIEAARGPHLFLLRSGFAPQAGFIEEAGDFIKARSASLSDRAPTALLRAAPETFIERVFPNAAPLVGLIASRQRCLEASAGRLAALARCVTPATTLRTHARRVG</sequence>
<organism evidence="1 2">
    <name type="scientific">Methylocella tundrae</name>
    <dbReference type="NCBI Taxonomy" id="227605"/>
    <lineage>
        <taxon>Bacteria</taxon>
        <taxon>Pseudomonadati</taxon>
        <taxon>Pseudomonadota</taxon>
        <taxon>Alphaproteobacteria</taxon>
        <taxon>Hyphomicrobiales</taxon>
        <taxon>Beijerinckiaceae</taxon>
        <taxon>Methylocella</taxon>
    </lineage>
</organism>
<protein>
    <submittedName>
        <fullName evidence="1">Uncharacterized protein</fullName>
    </submittedName>
</protein>
<gene>
    <name evidence="1" type="ORF">MTUNDRAET4_0878</name>
</gene>
<dbReference type="AlphaFoldDB" id="A0A4V6IMB9"/>
<evidence type="ECO:0000313" key="1">
    <source>
        <dbReference type="EMBL" id="VFU07771.1"/>
    </source>
</evidence>
<dbReference type="RefSeq" id="WP_134487293.1">
    <property type="nucleotide sequence ID" value="NZ_CP139089.1"/>
</dbReference>
<proteinExistence type="predicted"/>
<evidence type="ECO:0000313" key="2">
    <source>
        <dbReference type="Proteomes" id="UP000294360"/>
    </source>
</evidence>
<dbReference type="EMBL" id="LR536450">
    <property type="protein sequence ID" value="VFU07771.1"/>
    <property type="molecule type" value="Genomic_DNA"/>
</dbReference>
<reference evidence="1 2" key="1">
    <citation type="submission" date="2019-03" db="EMBL/GenBank/DDBJ databases">
        <authorList>
            <person name="Kox A.R. M."/>
        </authorList>
    </citation>
    <scope>NUCLEOTIDE SEQUENCE [LARGE SCALE GENOMIC DNA]</scope>
    <source>
        <strain evidence="1">MTUNDRAET4 annotated genome</strain>
    </source>
</reference>